<dbReference type="PATRIC" id="fig|246787.4.peg.2280"/>
<dbReference type="Proteomes" id="UP000061809">
    <property type="component" value="Chromosome"/>
</dbReference>
<dbReference type="SUPFAM" id="SSF49464">
    <property type="entry name" value="Carboxypeptidase regulatory domain-like"/>
    <property type="match status" value="1"/>
</dbReference>
<dbReference type="Pfam" id="PF14905">
    <property type="entry name" value="OMP_b-brl_3"/>
    <property type="match status" value="1"/>
</dbReference>
<dbReference type="RefSeq" id="WP_029426005.1">
    <property type="nucleotide sequence ID" value="NZ_CP012801.1"/>
</dbReference>
<protein>
    <recommendedName>
        <fullName evidence="1">Outer membrane protein beta-barrel domain-containing protein</fullName>
    </recommendedName>
</protein>
<gene>
    <name evidence="2" type="ORF">BcellWH2_02218</name>
</gene>
<name>A0A0N7IF80_9BACE</name>
<reference evidence="2 3" key="1">
    <citation type="journal article" date="2015" name="Science">
        <title>Genetic determinants of in vivo fitness and diet responsiveness in multiple human gut Bacteroides.</title>
        <authorList>
            <person name="Wu M."/>
            <person name="McNulty N.P."/>
            <person name="Rodionov D.A."/>
            <person name="Khoroshkin M.S."/>
            <person name="Griffin N.W."/>
            <person name="Cheng J."/>
            <person name="Latreille P."/>
            <person name="Kerstetter R.A."/>
            <person name="Terrapon N."/>
            <person name="Henrissat B."/>
            <person name="Osterman A.L."/>
            <person name="Gordon J.I."/>
        </authorList>
    </citation>
    <scope>NUCLEOTIDE SEQUENCE [LARGE SCALE GENOMIC DNA]</scope>
    <source>
        <strain evidence="2 3">WH2</strain>
    </source>
</reference>
<dbReference type="SUPFAM" id="SSF56935">
    <property type="entry name" value="Porins"/>
    <property type="match status" value="1"/>
</dbReference>
<dbReference type="InterPro" id="IPR008969">
    <property type="entry name" value="CarboxyPept-like_regulatory"/>
</dbReference>
<dbReference type="Pfam" id="PF13715">
    <property type="entry name" value="CarbopepD_reg_2"/>
    <property type="match status" value="1"/>
</dbReference>
<organism evidence="2 3">
    <name type="scientific">Bacteroides cellulosilyticus</name>
    <dbReference type="NCBI Taxonomy" id="246787"/>
    <lineage>
        <taxon>Bacteria</taxon>
        <taxon>Pseudomonadati</taxon>
        <taxon>Bacteroidota</taxon>
        <taxon>Bacteroidia</taxon>
        <taxon>Bacteroidales</taxon>
        <taxon>Bacteroidaceae</taxon>
        <taxon>Bacteroides</taxon>
    </lineage>
</organism>
<dbReference type="AlphaFoldDB" id="A0A0N7IF80"/>
<dbReference type="EMBL" id="CP012801">
    <property type="protein sequence ID" value="ALJ59459.1"/>
    <property type="molecule type" value="Genomic_DNA"/>
</dbReference>
<dbReference type="InterPro" id="IPR041700">
    <property type="entry name" value="OMP_b-brl_3"/>
</dbReference>
<accession>A0A0N7IF80</accession>
<feature type="domain" description="Outer membrane protein beta-barrel" evidence="1">
    <location>
        <begin position="370"/>
        <end position="745"/>
    </location>
</feature>
<sequence>MKRLLIAILIVSMVQGVFAQKIEIKGTIRNATDNEATEFVNVVLQTTDSVFVNGVSTNNNGSFIFNKVEAGNYRLVLSCVGYNTQYITLNGVKRNTDLGDILLEDASVALEGVIINGSNQINRPDRKLVFPSERQMKVSTNGVNLLQELMLPRIQVNPMNNEIGISGGGELQIRINGVKADINEIKALRPADIIRIEYHDNPGLRYGNAEIVLDYIVRRPDTGGSFGTDLSQGINAMWGSYNVFGKVNHKKSEFGLSYHMGPRDFYGMYRDNEETFRLADGNTTQRVEKGEPSHAMLFMQNLNVSYSLQASKNSLFSATFRLRGNNQPNWDYQGVLYNVNDETDMVNMIDRTKNSWTRPSLDLYYQQNLKKKQTLVFNLVGTYNREKSHRIYQESLHNEMLTDINNNILGDKYSLIGEAIYEKQFSKGNALSFGLKHTQSYSNNEYRNGHNYDTRMNQGNSYIFSEYRGKINKLDYRLGISLTRFYYNQSGNDDSSKKYNVNPKATLHYTFSENSYLRWKAEVFNATPSLSNLSAIEQTIDSFQIRRGNPNLKSYMCYRTELTYEWKKGIFYSNLWGAYDYRPNAIMDEKLQEDNKIVQTWDNQKDWQKLSGRLMLRVGPLWDMLQLSFTGGVNHYMSHGNNYSHTYTNWYYEGQASFNYKRFSLFWQINTNWNNFWGETLSGGENIQILGLYYKYKDLRLGVGAFNPFTDNYKVENENWNQFASYKTKSYIKESSRMFLVSLSYNFSFGRKFKATQRKVNNSDNESGVMSTGK</sequence>
<evidence type="ECO:0000259" key="1">
    <source>
        <dbReference type="Pfam" id="PF14905"/>
    </source>
</evidence>
<dbReference type="KEGG" id="bcel:BcellWH2_02218"/>
<proteinExistence type="predicted"/>
<dbReference type="Gene3D" id="2.60.40.1120">
    <property type="entry name" value="Carboxypeptidase-like, regulatory domain"/>
    <property type="match status" value="1"/>
</dbReference>
<evidence type="ECO:0000313" key="2">
    <source>
        <dbReference type="EMBL" id="ALJ59459.1"/>
    </source>
</evidence>
<evidence type="ECO:0000313" key="3">
    <source>
        <dbReference type="Proteomes" id="UP000061809"/>
    </source>
</evidence>